<dbReference type="AlphaFoldDB" id="A0A1D9GB94"/>
<reference evidence="1" key="2">
    <citation type="submission" date="2022-10" db="EMBL/GenBank/DDBJ databases">
        <authorList>
            <person name="Ngo T.-E."/>
        </authorList>
    </citation>
    <scope>NUCLEOTIDE SEQUENCE</scope>
    <source>
        <strain evidence="1">JHB</strain>
    </source>
</reference>
<dbReference type="InterPro" id="IPR021256">
    <property type="entry name" value="DUF2808"/>
</dbReference>
<proteinExistence type="predicted"/>
<reference evidence="1" key="1">
    <citation type="journal article" date="2017" name="Proc. Natl. Acad. Sci. U.S.A.">
        <title>Comparative genomics uncovers the prolific and distinctive metabolic potential of the cyanobacterial genus Moorea.</title>
        <authorList>
            <person name="Leao T."/>
            <person name="Castelao G."/>
            <person name="Korobeynikov A."/>
            <person name="Monroe E.A."/>
            <person name="Podell S."/>
            <person name="Glukhov E."/>
            <person name="Allen E.E."/>
            <person name="Gerwick W.H."/>
            <person name="Gerwick L."/>
        </authorList>
    </citation>
    <scope>NUCLEOTIDE SEQUENCE</scope>
    <source>
        <strain evidence="1">JHB</strain>
    </source>
</reference>
<dbReference type="Pfam" id="PF10989">
    <property type="entry name" value="DUF2808"/>
    <property type="match status" value="1"/>
</dbReference>
<evidence type="ECO:0000313" key="1">
    <source>
        <dbReference type="EMBL" id="AOY84814.2"/>
    </source>
</evidence>
<dbReference type="EMBL" id="CP017708">
    <property type="protein sequence ID" value="AOY84814.2"/>
    <property type="molecule type" value="Genomic_DNA"/>
</dbReference>
<sequence length="177" mass="19911">MLSTQSSIKRLISAIALAGCVLTGLSVRSLAQSNPGLVLWSGVKRENILRYHLDFNGAPNYWDRYRLRIPKKKLELGVAQFSISYPDYYDGKFDVDKIEVRVDGKSLPVSEVVWDKENYSLQIYMEEPVPAKQNVELVLSNVKNPDGGTYYFVCYVLAAGDIPLPSYIGTWIVSIGR</sequence>
<organism evidence="1">
    <name type="scientific">Moorena producens (strain JHB)</name>
    <dbReference type="NCBI Taxonomy" id="1454205"/>
    <lineage>
        <taxon>Bacteria</taxon>
        <taxon>Bacillati</taxon>
        <taxon>Cyanobacteriota</taxon>
        <taxon>Cyanophyceae</taxon>
        <taxon>Coleofasciculales</taxon>
        <taxon>Coleofasciculaceae</taxon>
        <taxon>Moorena</taxon>
    </lineage>
</organism>
<protein>
    <submittedName>
        <fullName evidence="1">DUF2808 domain-containing protein</fullName>
    </submittedName>
</protein>
<accession>A0A1D9GB94</accession>
<name>A0A1D9GB94_MOOP1</name>
<dbReference type="Proteomes" id="UP000176944">
    <property type="component" value="Chromosome"/>
</dbReference>
<gene>
    <name evidence="1" type="ORF">BJP36_21530</name>
</gene>
<dbReference type="InterPro" id="IPR036179">
    <property type="entry name" value="Ig-like_dom_sf"/>
</dbReference>
<dbReference type="SUPFAM" id="SSF48726">
    <property type="entry name" value="Immunoglobulin"/>
    <property type="match status" value="1"/>
</dbReference>